<evidence type="ECO:0000256" key="1">
    <source>
        <dbReference type="ARBA" id="ARBA00022801"/>
    </source>
</evidence>
<name>A0A8J2PKL3_9HEXA</name>
<dbReference type="InterPro" id="IPR015883">
    <property type="entry name" value="Glyco_hydro_20_cat"/>
</dbReference>
<dbReference type="Pfam" id="PF14845">
    <property type="entry name" value="Glycohydro_20b2"/>
    <property type="match status" value="1"/>
</dbReference>
<sequence length="554" mass="63121">MEGKQQDVVSLVGSLGYEHKITEVMRVDIPETVINCDNKELQQVELPEKPGPEAGHCENLNGTRWNGTADSPLDLTIHPPKKRKLAESDLANYFPGTKIKESVKRNRPSVISFATRKSQQLENPSGANPEEHFLQALGPRVYNMIYGNSNAFSGTLQDARCSLVRTSISADGDPLVDEHFKKSLGEKTWMEVQVNDSSMFTVLWSLYLLSMNFTELLRRGETISCSNLEWARNHYTDAIRSLNSVRIEGGISLVDVVLDRADRCEETFRGEFTEEERYQLDVTEDARVEIRANNTAGALRALESLYQLLWPANDDYSLYNINVTQIVDLPRFSHRGIMLDSSRHYLPEKMIIKILTIMMYNKFNVFHWHVIDDQSFPYVSRKFPELSEKGAYSRRQVYTPETVSRIIDAARVRGIRVILEFDTPGHVNAIGRSHQEILTPCYGDGETPGTPNPPHHAAYENLDPTNELSYTFMREFFTEVVDTVPNITHIHLGMDEVYAPCWNSSPVIKEFMKQNGYTNLSQVQGHYTTRHVEMVRSLNVTPIAWQDPLDEGVE</sequence>
<dbReference type="Proteomes" id="UP000708208">
    <property type="component" value="Unassembled WGS sequence"/>
</dbReference>
<evidence type="ECO:0000256" key="4">
    <source>
        <dbReference type="PIRSR" id="PIRSR625705-1"/>
    </source>
</evidence>
<keyword evidence="8" id="KW-1185">Reference proteome</keyword>
<keyword evidence="2" id="KW-0325">Glycoprotein</keyword>
<evidence type="ECO:0000259" key="5">
    <source>
        <dbReference type="Pfam" id="PF00728"/>
    </source>
</evidence>
<protein>
    <recommendedName>
        <fullName evidence="9">Beta-N-acetylhexosaminidase</fullName>
    </recommendedName>
</protein>
<evidence type="ECO:0000256" key="2">
    <source>
        <dbReference type="ARBA" id="ARBA00023180"/>
    </source>
</evidence>
<dbReference type="InterPro" id="IPR025705">
    <property type="entry name" value="Beta_hexosaminidase_sua/sub"/>
</dbReference>
<evidence type="ECO:0000313" key="8">
    <source>
        <dbReference type="Proteomes" id="UP000708208"/>
    </source>
</evidence>
<proteinExistence type="predicted"/>
<evidence type="ECO:0000313" key="7">
    <source>
        <dbReference type="EMBL" id="CAG7826814.1"/>
    </source>
</evidence>
<keyword evidence="3" id="KW-0326">Glycosidase</keyword>
<evidence type="ECO:0000256" key="3">
    <source>
        <dbReference type="ARBA" id="ARBA00023295"/>
    </source>
</evidence>
<reference evidence="7" key="1">
    <citation type="submission" date="2021-06" db="EMBL/GenBank/DDBJ databases">
        <authorList>
            <person name="Hodson N. C."/>
            <person name="Mongue J. A."/>
            <person name="Jaron S. K."/>
        </authorList>
    </citation>
    <scope>NUCLEOTIDE SEQUENCE</scope>
</reference>
<evidence type="ECO:0008006" key="9">
    <source>
        <dbReference type="Google" id="ProtNLM"/>
    </source>
</evidence>
<feature type="non-terminal residue" evidence="7">
    <location>
        <position position="1"/>
    </location>
</feature>
<dbReference type="GO" id="GO:0006689">
    <property type="term" value="P:ganglioside catabolic process"/>
    <property type="evidence" value="ECO:0007669"/>
    <property type="project" value="TreeGrafter"/>
</dbReference>
<evidence type="ECO:0000259" key="6">
    <source>
        <dbReference type="Pfam" id="PF14845"/>
    </source>
</evidence>
<dbReference type="AlphaFoldDB" id="A0A8J2PKL3"/>
<keyword evidence="1" id="KW-0378">Hydrolase</keyword>
<dbReference type="GO" id="GO:0005975">
    <property type="term" value="P:carbohydrate metabolic process"/>
    <property type="evidence" value="ECO:0007669"/>
    <property type="project" value="InterPro"/>
</dbReference>
<dbReference type="EMBL" id="CAJVCH010541221">
    <property type="protein sequence ID" value="CAG7826814.1"/>
    <property type="molecule type" value="Genomic_DNA"/>
</dbReference>
<dbReference type="InterPro" id="IPR029019">
    <property type="entry name" value="HEX_eukaryotic_N"/>
</dbReference>
<feature type="active site" description="Proton donor" evidence="4">
    <location>
        <position position="496"/>
    </location>
</feature>
<dbReference type="GO" id="GO:0016020">
    <property type="term" value="C:membrane"/>
    <property type="evidence" value="ECO:0007669"/>
    <property type="project" value="TreeGrafter"/>
</dbReference>
<dbReference type="OrthoDB" id="428480at2759"/>
<dbReference type="Pfam" id="PF00728">
    <property type="entry name" value="Glyco_hydro_20"/>
    <property type="match status" value="1"/>
</dbReference>
<feature type="domain" description="Beta-hexosaminidase eukaryotic type N-terminal" evidence="6">
    <location>
        <begin position="251"/>
        <end position="308"/>
    </location>
</feature>
<dbReference type="GO" id="GO:0005764">
    <property type="term" value="C:lysosome"/>
    <property type="evidence" value="ECO:0007669"/>
    <property type="project" value="TreeGrafter"/>
</dbReference>
<gene>
    <name evidence="7" type="ORF">AFUS01_LOCUS36849</name>
</gene>
<organism evidence="7 8">
    <name type="scientific">Allacma fusca</name>
    <dbReference type="NCBI Taxonomy" id="39272"/>
    <lineage>
        <taxon>Eukaryota</taxon>
        <taxon>Metazoa</taxon>
        <taxon>Ecdysozoa</taxon>
        <taxon>Arthropoda</taxon>
        <taxon>Hexapoda</taxon>
        <taxon>Collembola</taxon>
        <taxon>Symphypleona</taxon>
        <taxon>Sminthuridae</taxon>
        <taxon>Allacma</taxon>
    </lineage>
</organism>
<dbReference type="GO" id="GO:0030203">
    <property type="term" value="P:glycosaminoglycan metabolic process"/>
    <property type="evidence" value="ECO:0007669"/>
    <property type="project" value="TreeGrafter"/>
</dbReference>
<feature type="domain" description="Glycoside hydrolase family 20 catalytic" evidence="5">
    <location>
        <begin position="332"/>
        <end position="552"/>
    </location>
</feature>
<dbReference type="GO" id="GO:0004563">
    <property type="term" value="F:beta-N-acetylhexosaminidase activity"/>
    <property type="evidence" value="ECO:0007669"/>
    <property type="project" value="InterPro"/>
</dbReference>
<dbReference type="PANTHER" id="PTHR22600:SF21">
    <property type="entry name" value="BETA-HEXOSAMINIDASE A"/>
    <property type="match status" value="1"/>
</dbReference>
<accession>A0A8J2PKL3</accession>
<dbReference type="PANTHER" id="PTHR22600">
    <property type="entry name" value="BETA-HEXOSAMINIDASE"/>
    <property type="match status" value="1"/>
</dbReference>
<comment type="caution">
    <text evidence="7">The sequence shown here is derived from an EMBL/GenBank/DDBJ whole genome shotgun (WGS) entry which is preliminary data.</text>
</comment>